<name>A0A4R4Y277_9PSEU</name>
<reference evidence="6 7" key="1">
    <citation type="submission" date="2019-03" db="EMBL/GenBank/DDBJ databases">
        <title>Draft genome sequences of novel Actinobacteria.</title>
        <authorList>
            <person name="Sahin N."/>
            <person name="Ay H."/>
            <person name="Saygin H."/>
        </authorList>
    </citation>
    <scope>NUCLEOTIDE SEQUENCE [LARGE SCALE GENOMIC DNA]</scope>
    <source>
        <strain evidence="6 7">7K502</strain>
    </source>
</reference>
<dbReference type="InterPro" id="IPR050432">
    <property type="entry name" value="FAD-linked_Oxidoreductases_BP"/>
</dbReference>
<dbReference type="InterPro" id="IPR016164">
    <property type="entry name" value="FAD-linked_Oxase-like_C"/>
</dbReference>
<comment type="caution">
    <text evidence="6">The sequence shown here is derived from an EMBL/GenBank/DDBJ whole genome shotgun (WGS) entry which is preliminary data.</text>
</comment>
<keyword evidence="2" id="KW-0285">Flavoprotein</keyword>
<keyword evidence="4" id="KW-0560">Oxidoreductase</keyword>
<dbReference type="InterPro" id="IPR006094">
    <property type="entry name" value="Oxid_FAD_bind_N"/>
</dbReference>
<dbReference type="Pfam" id="PF01565">
    <property type="entry name" value="FAD_binding_4"/>
    <property type="match status" value="1"/>
</dbReference>
<dbReference type="GO" id="GO:0016491">
    <property type="term" value="F:oxidoreductase activity"/>
    <property type="evidence" value="ECO:0007669"/>
    <property type="project" value="UniProtKB-KW"/>
</dbReference>
<dbReference type="PANTHER" id="PTHR13878">
    <property type="entry name" value="GULONOLACTONE OXIDASE"/>
    <property type="match status" value="1"/>
</dbReference>
<evidence type="ECO:0000313" key="7">
    <source>
        <dbReference type="Proteomes" id="UP000294947"/>
    </source>
</evidence>
<evidence type="ECO:0000256" key="3">
    <source>
        <dbReference type="ARBA" id="ARBA00022827"/>
    </source>
</evidence>
<dbReference type="GO" id="GO:0071949">
    <property type="term" value="F:FAD binding"/>
    <property type="evidence" value="ECO:0007669"/>
    <property type="project" value="InterPro"/>
</dbReference>
<proteinExistence type="inferred from homology"/>
<accession>A0A4R4Y277</accession>
<evidence type="ECO:0000256" key="4">
    <source>
        <dbReference type="ARBA" id="ARBA00023002"/>
    </source>
</evidence>
<feature type="domain" description="FAD-binding PCMH-type" evidence="5">
    <location>
        <begin position="36"/>
        <end position="208"/>
    </location>
</feature>
<keyword evidence="7" id="KW-1185">Reference proteome</keyword>
<evidence type="ECO:0000256" key="1">
    <source>
        <dbReference type="ARBA" id="ARBA00005466"/>
    </source>
</evidence>
<evidence type="ECO:0000313" key="6">
    <source>
        <dbReference type="EMBL" id="TDD37770.1"/>
    </source>
</evidence>
<dbReference type="InterPro" id="IPR036318">
    <property type="entry name" value="FAD-bd_PCMH-like_sf"/>
</dbReference>
<protein>
    <submittedName>
        <fullName evidence="6">FAD-binding oxidoreductase</fullName>
    </submittedName>
</protein>
<dbReference type="SUPFAM" id="SSF56176">
    <property type="entry name" value="FAD-binding/transporter-associated domain-like"/>
    <property type="match status" value="1"/>
</dbReference>
<dbReference type="InterPro" id="IPR016166">
    <property type="entry name" value="FAD-bd_PCMH"/>
</dbReference>
<evidence type="ECO:0000256" key="2">
    <source>
        <dbReference type="ARBA" id="ARBA00022630"/>
    </source>
</evidence>
<dbReference type="AlphaFoldDB" id="A0A4R4Y277"/>
<dbReference type="Gene3D" id="3.30.465.10">
    <property type="match status" value="1"/>
</dbReference>
<dbReference type="SUPFAM" id="SSF55103">
    <property type="entry name" value="FAD-linked oxidases, C-terminal domain"/>
    <property type="match status" value="1"/>
</dbReference>
<dbReference type="OrthoDB" id="6278354at2"/>
<dbReference type="InterPro" id="IPR016169">
    <property type="entry name" value="FAD-bd_PCMH_sub2"/>
</dbReference>
<evidence type="ECO:0000259" key="5">
    <source>
        <dbReference type="PROSITE" id="PS51387"/>
    </source>
</evidence>
<keyword evidence="3" id="KW-0274">FAD</keyword>
<sequence length="457" mass="49790">MDTPDWNSIPDLPGGSELRTDVATRQEAAADLGNVVHALPGAVLNAKTTEDIAEVLKWCNEQEVPVPVRAAGTKHNMYGQSIPPAGGLRIDMTPMNTVFALQPGTIDVAAGATLRDVVHAAWRTGQRLVSGPTGVTRVSVGGVLSAGGWSMVWREGSVADRCTGLELVTPTGIYWCSRQRHPDLFRAALGGCGRVGIITRAHLQLCQAPSSTRTWMLNVDTVGEAINAMRVLADRGVATELSTRWHPPDTNIYRVIAASYYDRKPPTDRVLAALGSPSARFELNYLEHITQADAIYDDAIAERAWHTIPRSWSDLILPGRSINTYIDQTFPEIGPQDLSGDSWGLILPHRVAAFGTTALRLPEPGPGDDGFHYLVDVLSDQPAGADATWLARQADRNRRWWTRARRLGGTLYPIGSTPLSQTEWRAHGPRYFDDVTTRTDPRGILSAWAHPPASVPV</sequence>
<dbReference type="EMBL" id="SMKW01000092">
    <property type="protein sequence ID" value="TDD37770.1"/>
    <property type="molecule type" value="Genomic_DNA"/>
</dbReference>
<dbReference type="RefSeq" id="WP_132493872.1">
    <property type="nucleotide sequence ID" value="NZ_SMKW01000092.1"/>
</dbReference>
<organism evidence="6 7">
    <name type="scientific">Saccharopolyspora elongata</name>
    <dbReference type="NCBI Taxonomy" id="2530387"/>
    <lineage>
        <taxon>Bacteria</taxon>
        <taxon>Bacillati</taxon>
        <taxon>Actinomycetota</taxon>
        <taxon>Actinomycetes</taxon>
        <taxon>Pseudonocardiales</taxon>
        <taxon>Pseudonocardiaceae</taxon>
        <taxon>Saccharopolyspora</taxon>
    </lineage>
</organism>
<dbReference type="Gene3D" id="3.30.43.10">
    <property type="entry name" value="Uridine Diphospho-n-acetylenolpyruvylglucosamine Reductase, domain 2"/>
    <property type="match status" value="1"/>
</dbReference>
<dbReference type="PROSITE" id="PS51387">
    <property type="entry name" value="FAD_PCMH"/>
    <property type="match status" value="1"/>
</dbReference>
<dbReference type="InterPro" id="IPR016167">
    <property type="entry name" value="FAD-bd_PCMH_sub1"/>
</dbReference>
<comment type="similarity">
    <text evidence="1">Belongs to the oxygen-dependent FAD-linked oxidoreductase family.</text>
</comment>
<dbReference type="InterPro" id="IPR016170">
    <property type="entry name" value="Cytok_DH_C_sf"/>
</dbReference>
<dbReference type="Gene3D" id="3.40.462.10">
    <property type="entry name" value="FAD-linked oxidases, C-terminal domain"/>
    <property type="match status" value="1"/>
</dbReference>
<dbReference type="Proteomes" id="UP000294947">
    <property type="component" value="Unassembled WGS sequence"/>
</dbReference>
<dbReference type="PANTHER" id="PTHR13878:SF53">
    <property type="entry name" value="CYTOKININ DEHYDROGENASE 6"/>
    <property type="match status" value="1"/>
</dbReference>
<gene>
    <name evidence="6" type="ORF">E1288_39880</name>
</gene>